<dbReference type="AlphaFoldDB" id="A0AAJ0IEB3"/>
<dbReference type="RefSeq" id="XP_062696470.1">
    <property type="nucleotide sequence ID" value="XM_062837948.1"/>
</dbReference>
<proteinExistence type="predicted"/>
<organism evidence="1 2">
    <name type="scientific">Neurospora hispaniola</name>
    <dbReference type="NCBI Taxonomy" id="588809"/>
    <lineage>
        <taxon>Eukaryota</taxon>
        <taxon>Fungi</taxon>
        <taxon>Dikarya</taxon>
        <taxon>Ascomycota</taxon>
        <taxon>Pezizomycotina</taxon>
        <taxon>Sordariomycetes</taxon>
        <taxon>Sordariomycetidae</taxon>
        <taxon>Sordariales</taxon>
        <taxon>Sordariaceae</taxon>
        <taxon>Neurospora</taxon>
    </lineage>
</organism>
<keyword evidence="2" id="KW-1185">Reference proteome</keyword>
<reference evidence="1 2" key="1">
    <citation type="journal article" date="2023" name="Mol. Phylogenet. Evol.">
        <title>Genome-scale phylogeny and comparative genomics of the fungal order Sordariales.</title>
        <authorList>
            <person name="Hensen N."/>
            <person name="Bonometti L."/>
            <person name="Westerberg I."/>
            <person name="Brannstrom I.O."/>
            <person name="Guillou S."/>
            <person name="Cros-Aarteil S."/>
            <person name="Calhoun S."/>
            <person name="Haridas S."/>
            <person name="Kuo A."/>
            <person name="Mondo S."/>
            <person name="Pangilinan J."/>
            <person name="Riley R."/>
            <person name="LaButti K."/>
            <person name="Andreopoulos B."/>
            <person name="Lipzen A."/>
            <person name="Chen C."/>
            <person name="Yan M."/>
            <person name="Daum C."/>
            <person name="Ng V."/>
            <person name="Clum A."/>
            <person name="Steindorff A."/>
            <person name="Ohm R.A."/>
            <person name="Martin F."/>
            <person name="Silar P."/>
            <person name="Natvig D.O."/>
            <person name="Lalanne C."/>
            <person name="Gautier V."/>
            <person name="Ament-Velasquez S.L."/>
            <person name="Kruys A."/>
            <person name="Hutchinson M.I."/>
            <person name="Powell A.J."/>
            <person name="Barry K."/>
            <person name="Miller A.N."/>
            <person name="Grigoriev I.V."/>
            <person name="Debuchy R."/>
            <person name="Gladieux P."/>
            <person name="Hiltunen Thoren M."/>
            <person name="Johannesson H."/>
        </authorList>
    </citation>
    <scope>NUCLEOTIDE SEQUENCE [LARGE SCALE GENOMIC DNA]</scope>
    <source>
        <strain evidence="1 2">FGSC 10403</strain>
    </source>
</reference>
<protein>
    <submittedName>
        <fullName evidence="1">Uncharacterized protein</fullName>
    </submittedName>
</protein>
<evidence type="ECO:0000313" key="2">
    <source>
        <dbReference type="Proteomes" id="UP001285908"/>
    </source>
</evidence>
<evidence type="ECO:0000313" key="1">
    <source>
        <dbReference type="EMBL" id="KAK3498837.1"/>
    </source>
</evidence>
<name>A0AAJ0IEB3_9PEZI</name>
<gene>
    <name evidence="1" type="ORF">B0T23DRAFT_391538</name>
</gene>
<dbReference type="EMBL" id="JAULSX010000001">
    <property type="protein sequence ID" value="KAK3498837.1"/>
    <property type="molecule type" value="Genomic_DNA"/>
</dbReference>
<comment type="caution">
    <text evidence="1">The sequence shown here is derived from an EMBL/GenBank/DDBJ whole genome shotgun (WGS) entry which is preliminary data.</text>
</comment>
<accession>A0AAJ0IEB3</accession>
<dbReference type="GeneID" id="87875570"/>
<sequence>MNGLPFNVEVGGIQPATQTVPYIKPCVWEQSDCWKPWTWLSDFEWLEEAMTHQWMRMACDCLRTPQTESLVILMSQKQRVDLWYEVRHRTTRHRRIEVKGDLREPKLTEDDNVTWEHPRDPLALCNLYQYQANEPTRAQVYFDAAESGECFAKAFVVDEDKEVHKVAWQSRAKSRVQSVAKWRVLCPRAFPSWRNWLARQTVNLEAYDAVLGLGGWMGPLFMGMAGLGGPGALWWHFTCLLAMTSFDGASTMNITEQFFFLFIVEIRKKASRGRI</sequence>
<dbReference type="Proteomes" id="UP001285908">
    <property type="component" value="Unassembled WGS sequence"/>
</dbReference>